<proteinExistence type="predicted"/>
<sequence>MDRIRILYPFAGDTGLGGSHVSALGLIRGLDPDRFEPRILIHRQAGAVGEYFRDMGLAIEVVPDLPLMRTPNYPREGDIRPAGYFLRLVPRLMKEMRRINPQIVHTNEGRLHTNWSIPTRLSGRKHLWHHRQDPRAFGINKLAPLTASRIVSVSQFALPVKPVRPIAGRYDIVRSPFDFSAPLPDNAAARQMILEQLSLPQDTLLLGWFGTLVERKKPVRFVEAVAEIQQAIPDRPVHGLLFGGSDEADPTQRQQCLDMAAARGITDRIHMMGFRNPIQDYMAGVDFYLVTAINEPFGRTLIEAMHLGTLVIATEHGGNPEAITDGMNGFLVPPEDPHAFVAPVIALATDPAQMQKVVDTARAHVLANYGQEVHVRQISRIYAQLAGAAQP</sequence>
<dbReference type="GO" id="GO:0016757">
    <property type="term" value="F:glycosyltransferase activity"/>
    <property type="evidence" value="ECO:0007669"/>
    <property type="project" value="InterPro"/>
</dbReference>
<name>A0A533I770_PARDE</name>
<evidence type="ECO:0000313" key="3">
    <source>
        <dbReference type="Proteomes" id="UP000315344"/>
    </source>
</evidence>
<comment type="caution">
    <text evidence="2">The sequence shown here is derived from an EMBL/GenBank/DDBJ whole genome shotgun (WGS) entry which is preliminary data.</text>
</comment>
<dbReference type="CDD" id="cd03801">
    <property type="entry name" value="GT4_PimA-like"/>
    <property type="match status" value="1"/>
</dbReference>
<gene>
    <name evidence="2" type="ORF">DI616_08940</name>
</gene>
<keyword evidence="2" id="KW-0808">Transferase</keyword>
<dbReference type="PANTHER" id="PTHR12526">
    <property type="entry name" value="GLYCOSYLTRANSFERASE"/>
    <property type="match status" value="1"/>
</dbReference>
<dbReference type="Pfam" id="PF00534">
    <property type="entry name" value="Glycos_transf_1"/>
    <property type="match status" value="1"/>
</dbReference>
<dbReference type="AlphaFoldDB" id="A0A533I770"/>
<feature type="domain" description="Glycosyl transferase family 1" evidence="1">
    <location>
        <begin position="195"/>
        <end position="362"/>
    </location>
</feature>
<protein>
    <submittedName>
        <fullName evidence="2">Glycosyltransferase family 4 protein</fullName>
    </submittedName>
</protein>
<dbReference type="Gene3D" id="3.40.50.2000">
    <property type="entry name" value="Glycogen Phosphorylase B"/>
    <property type="match status" value="2"/>
</dbReference>
<dbReference type="InterPro" id="IPR001296">
    <property type="entry name" value="Glyco_trans_1"/>
</dbReference>
<evidence type="ECO:0000313" key="2">
    <source>
        <dbReference type="EMBL" id="TKW66615.1"/>
    </source>
</evidence>
<dbReference type="Proteomes" id="UP000315344">
    <property type="component" value="Unassembled WGS sequence"/>
</dbReference>
<evidence type="ECO:0000259" key="1">
    <source>
        <dbReference type="Pfam" id="PF00534"/>
    </source>
</evidence>
<organism evidence="2 3">
    <name type="scientific">Paracoccus denitrificans</name>
    <dbReference type="NCBI Taxonomy" id="266"/>
    <lineage>
        <taxon>Bacteria</taxon>
        <taxon>Pseudomonadati</taxon>
        <taxon>Pseudomonadota</taxon>
        <taxon>Alphaproteobacteria</taxon>
        <taxon>Rhodobacterales</taxon>
        <taxon>Paracoccaceae</taxon>
        <taxon>Paracoccus</taxon>
    </lineage>
</organism>
<dbReference type="PANTHER" id="PTHR12526:SF638">
    <property type="entry name" value="SPORE COAT PROTEIN SA"/>
    <property type="match status" value="1"/>
</dbReference>
<dbReference type="SUPFAM" id="SSF53756">
    <property type="entry name" value="UDP-Glycosyltransferase/glycogen phosphorylase"/>
    <property type="match status" value="1"/>
</dbReference>
<accession>A0A533I770</accession>
<dbReference type="EMBL" id="VAFL01000006">
    <property type="protein sequence ID" value="TKW66615.1"/>
    <property type="molecule type" value="Genomic_DNA"/>
</dbReference>
<reference evidence="2 3" key="1">
    <citation type="journal article" date="2017" name="Nat. Commun.">
        <title>In situ click chemistry generation of cyclooxygenase-2 inhibitors.</title>
        <authorList>
            <person name="Bhardwaj A."/>
            <person name="Kaur J."/>
            <person name="Wuest M."/>
            <person name="Wuest F."/>
        </authorList>
    </citation>
    <scope>NUCLEOTIDE SEQUENCE [LARGE SCALE GENOMIC DNA]</scope>
    <source>
        <strain evidence="2">S2_012_000_R3_94</strain>
    </source>
</reference>